<name>X1GAX9_9ZZZZ</name>
<proteinExistence type="predicted"/>
<gene>
    <name evidence="2" type="ORF">S03H2_13639</name>
</gene>
<feature type="region of interest" description="Disordered" evidence="1">
    <location>
        <begin position="106"/>
        <end position="155"/>
    </location>
</feature>
<accession>X1GAX9</accession>
<evidence type="ECO:0000256" key="1">
    <source>
        <dbReference type="SAM" id="MobiDB-lite"/>
    </source>
</evidence>
<evidence type="ECO:0000313" key="2">
    <source>
        <dbReference type="EMBL" id="GAH38749.1"/>
    </source>
</evidence>
<dbReference type="EMBL" id="BARU01006919">
    <property type="protein sequence ID" value="GAH38749.1"/>
    <property type="molecule type" value="Genomic_DNA"/>
</dbReference>
<reference evidence="2" key="1">
    <citation type="journal article" date="2014" name="Front. Microbiol.">
        <title>High frequency of phylogenetically diverse reductive dehalogenase-homologous genes in deep subseafloor sedimentary metagenomes.</title>
        <authorList>
            <person name="Kawai M."/>
            <person name="Futagami T."/>
            <person name="Toyoda A."/>
            <person name="Takaki Y."/>
            <person name="Nishi S."/>
            <person name="Hori S."/>
            <person name="Arai W."/>
            <person name="Tsubouchi T."/>
            <person name="Morono Y."/>
            <person name="Uchiyama I."/>
            <person name="Ito T."/>
            <person name="Fujiyama A."/>
            <person name="Inagaki F."/>
            <person name="Takami H."/>
        </authorList>
    </citation>
    <scope>NUCLEOTIDE SEQUENCE</scope>
    <source>
        <strain evidence="2">Expedition CK06-06</strain>
    </source>
</reference>
<protein>
    <submittedName>
        <fullName evidence="2">Uncharacterized protein</fullName>
    </submittedName>
</protein>
<feature type="compositionally biased region" description="Low complexity" evidence="1">
    <location>
        <begin position="118"/>
        <end position="148"/>
    </location>
</feature>
<sequence>MEKFKLSKINNGINITQEEWDKFQKDLRILKFQMQENQDSLEGGLTSRNISSFLNTYIINEKDSLDDTYDMYVHFNIISEMIKIVSVKVSFWILNYRAYSTAAKSGGEVTSASGGGETPTSSSGGSSTPTTSSGGATTPTTSASSGSSVNAVNSDGGVNSVTNVGNEGISGYLPAQWYTHAVSLHSHTHTVYIPNHTHTVTIGNHTHTVTIAAHTHVGGAHTHDITYGIHEEETSPTIKFYISDTGEDHYSDTFFGGYTADKANIDITDYITSVGSKMIKFTSTTRTRLSVQIEIKLEVNY</sequence>
<comment type="caution">
    <text evidence="2">The sequence shown here is derived from an EMBL/GenBank/DDBJ whole genome shotgun (WGS) entry which is preliminary data.</text>
</comment>
<dbReference type="AlphaFoldDB" id="X1GAX9"/>
<organism evidence="2">
    <name type="scientific">marine sediment metagenome</name>
    <dbReference type="NCBI Taxonomy" id="412755"/>
    <lineage>
        <taxon>unclassified sequences</taxon>
        <taxon>metagenomes</taxon>
        <taxon>ecological metagenomes</taxon>
    </lineage>
</organism>